<sequence length="76" mass="8256">MVHILKNPDGTVNFDAVQKEAAYLKGKYAQGAENAKKNAQRQEHQATSGESQTSDQPSQPHKSGDIVPPKAQPKDD</sequence>
<protein>
    <submittedName>
        <fullName evidence="2">Uncharacterized protein</fullName>
    </submittedName>
</protein>
<proteinExistence type="predicted"/>
<evidence type="ECO:0000313" key="2">
    <source>
        <dbReference type="EMBL" id="PWY99751.1"/>
    </source>
</evidence>
<evidence type="ECO:0000256" key="1">
    <source>
        <dbReference type="SAM" id="MobiDB-lite"/>
    </source>
</evidence>
<dbReference type="EMBL" id="KZ819194">
    <property type="protein sequence ID" value="PWY99751.1"/>
    <property type="molecule type" value="Genomic_DNA"/>
</dbReference>
<evidence type="ECO:0000313" key="3">
    <source>
        <dbReference type="Proteomes" id="UP000246740"/>
    </source>
</evidence>
<dbReference type="InParanoid" id="A0A317XNU2"/>
<dbReference type="OrthoDB" id="2545419at2759"/>
<gene>
    <name evidence="2" type="ORF">BCV70DRAFT_217482</name>
</gene>
<name>A0A317XNU2_9BASI</name>
<keyword evidence="3" id="KW-1185">Reference proteome</keyword>
<accession>A0A317XNU2</accession>
<feature type="compositionally biased region" description="Basic and acidic residues" evidence="1">
    <location>
        <begin position="34"/>
        <end position="44"/>
    </location>
</feature>
<feature type="compositionally biased region" description="Polar residues" evidence="1">
    <location>
        <begin position="45"/>
        <end position="61"/>
    </location>
</feature>
<reference evidence="2 3" key="1">
    <citation type="journal article" date="2018" name="Mol. Biol. Evol.">
        <title>Broad Genomic Sampling Reveals a Smut Pathogenic Ancestry of the Fungal Clade Ustilaginomycotina.</title>
        <authorList>
            <person name="Kijpornyongpan T."/>
            <person name="Mondo S.J."/>
            <person name="Barry K."/>
            <person name="Sandor L."/>
            <person name="Lee J."/>
            <person name="Lipzen A."/>
            <person name="Pangilinan J."/>
            <person name="LaButti K."/>
            <person name="Hainaut M."/>
            <person name="Henrissat B."/>
            <person name="Grigoriev I.V."/>
            <person name="Spatafora J.W."/>
            <person name="Aime M.C."/>
        </authorList>
    </citation>
    <scope>NUCLEOTIDE SEQUENCE [LARGE SCALE GENOMIC DNA]</scope>
    <source>
        <strain evidence="2 3">MCA 3645</strain>
    </source>
</reference>
<feature type="region of interest" description="Disordered" evidence="1">
    <location>
        <begin position="31"/>
        <end position="76"/>
    </location>
</feature>
<organism evidence="2 3">
    <name type="scientific">Testicularia cyperi</name>
    <dbReference type="NCBI Taxonomy" id="1882483"/>
    <lineage>
        <taxon>Eukaryota</taxon>
        <taxon>Fungi</taxon>
        <taxon>Dikarya</taxon>
        <taxon>Basidiomycota</taxon>
        <taxon>Ustilaginomycotina</taxon>
        <taxon>Ustilaginomycetes</taxon>
        <taxon>Ustilaginales</taxon>
        <taxon>Anthracoideaceae</taxon>
        <taxon>Testicularia</taxon>
    </lineage>
</organism>
<dbReference type="AlphaFoldDB" id="A0A317XNU2"/>
<dbReference type="Proteomes" id="UP000246740">
    <property type="component" value="Unassembled WGS sequence"/>
</dbReference>